<keyword evidence="12 14" id="KW-0472">Membrane</keyword>
<feature type="transmembrane region" description="Helical" evidence="14">
    <location>
        <begin position="85"/>
        <end position="108"/>
    </location>
</feature>
<feature type="transmembrane region" description="Helical" evidence="14">
    <location>
        <begin position="176"/>
        <end position="197"/>
    </location>
</feature>
<reference evidence="17" key="1">
    <citation type="submission" date="2021-02" db="EMBL/GenBank/DDBJ databases">
        <title>Skermanella TT6 skin isolate.</title>
        <authorList>
            <person name="Lee K."/>
            <person name="Ganzorig M."/>
        </authorList>
    </citation>
    <scope>NUCLEOTIDE SEQUENCE</scope>
    <source>
        <strain evidence="17">TT6</strain>
    </source>
</reference>
<dbReference type="Gene3D" id="1.20.950.20">
    <property type="entry name" value="Transmembrane di-heme cytochromes, Chain C"/>
    <property type="match status" value="1"/>
</dbReference>
<keyword evidence="5" id="KW-1003">Cell membrane</keyword>
<feature type="domain" description="Cytochrome b561 bacterial/Ni-hydrogenase" evidence="16">
    <location>
        <begin position="129"/>
        <end position="302"/>
    </location>
</feature>
<feature type="chain" id="PRO_5047270300" evidence="15">
    <location>
        <begin position="31"/>
        <end position="349"/>
    </location>
</feature>
<keyword evidence="8" id="KW-0479">Metal-binding</keyword>
<dbReference type="InterPro" id="IPR011577">
    <property type="entry name" value="Cyt_b561_bac/Ni-Hgenase"/>
</dbReference>
<gene>
    <name evidence="17" type="ORF">IGS68_10115</name>
</gene>
<keyword evidence="4" id="KW-0813">Transport</keyword>
<evidence type="ECO:0000256" key="5">
    <source>
        <dbReference type="ARBA" id="ARBA00022475"/>
    </source>
</evidence>
<evidence type="ECO:0000313" key="18">
    <source>
        <dbReference type="Proteomes" id="UP000595197"/>
    </source>
</evidence>
<keyword evidence="10 14" id="KW-1133">Transmembrane helix</keyword>
<feature type="compositionally biased region" description="Basic and acidic residues" evidence="13">
    <location>
        <begin position="327"/>
        <end position="341"/>
    </location>
</feature>
<organism evidence="17 18">
    <name type="scientific">Skermanella cutis</name>
    <dbReference type="NCBI Taxonomy" id="2775420"/>
    <lineage>
        <taxon>Bacteria</taxon>
        <taxon>Pseudomonadati</taxon>
        <taxon>Pseudomonadota</taxon>
        <taxon>Alphaproteobacteria</taxon>
        <taxon>Rhodospirillales</taxon>
        <taxon>Azospirillaceae</taxon>
        <taxon>Skermanella</taxon>
    </lineage>
</organism>
<keyword evidence="9" id="KW-0249">Electron transport</keyword>
<keyword evidence="15" id="KW-0732">Signal</keyword>
<evidence type="ECO:0000256" key="11">
    <source>
        <dbReference type="ARBA" id="ARBA00023004"/>
    </source>
</evidence>
<evidence type="ECO:0000256" key="14">
    <source>
        <dbReference type="SAM" id="Phobius"/>
    </source>
</evidence>
<feature type="transmembrane region" description="Helical" evidence="14">
    <location>
        <begin position="135"/>
        <end position="156"/>
    </location>
</feature>
<dbReference type="SUPFAM" id="SSF81342">
    <property type="entry name" value="Transmembrane di-heme cytochromes"/>
    <property type="match status" value="1"/>
</dbReference>
<keyword evidence="11" id="KW-0408">Iron</keyword>
<name>A0ABX7BEP7_9PROT</name>
<comment type="subcellular location">
    <subcellularLocation>
        <location evidence="2">Cell membrane</location>
        <topology evidence="2">Multi-pass membrane protein</topology>
    </subcellularLocation>
</comment>
<evidence type="ECO:0000259" key="16">
    <source>
        <dbReference type="Pfam" id="PF01292"/>
    </source>
</evidence>
<dbReference type="InterPro" id="IPR016174">
    <property type="entry name" value="Di-haem_cyt_TM"/>
</dbReference>
<feature type="region of interest" description="Disordered" evidence="13">
    <location>
        <begin position="321"/>
        <end position="349"/>
    </location>
</feature>
<evidence type="ECO:0000256" key="6">
    <source>
        <dbReference type="ARBA" id="ARBA00022617"/>
    </source>
</evidence>
<dbReference type="RefSeq" id="WP_201079546.1">
    <property type="nucleotide sequence ID" value="NZ_CP067420.1"/>
</dbReference>
<evidence type="ECO:0000256" key="4">
    <source>
        <dbReference type="ARBA" id="ARBA00022448"/>
    </source>
</evidence>
<protein>
    <submittedName>
        <fullName evidence="17">Formate dehydrogenase subunit gamma</fullName>
    </submittedName>
</protein>
<keyword evidence="7 14" id="KW-0812">Transmembrane</keyword>
<comment type="cofactor">
    <cofactor evidence="1">
        <name>heme</name>
        <dbReference type="ChEBI" id="CHEBI:30413"/>
    </cofactor>
</comment>
<dbReference type="InterPro" id="IPR051817">
    <property type="entry name" value="FDH_cytochrome_b556_subunit"/>
</dbReference>
<evidence type="ECO:0000256" key="15">
    <source>
        <dbReference type="SAM" id="SignalP"/>
    </source>
</evidence>
<dbReference type="InterPro" id="IPR006471">
    <property type="entry name" value="Formate_DH_gsu"/>
</dbReference>
<dbReference type="EMBL" id="CP067420">
    <property type="protein sequence ID" value="QQP91531.1"/>
    <property type="molecule type" value="Genomic_DNA"/>
</dbReference>
<dbReference type="PANTHER" id="PTHR30074:SF6">
    <property type="entry name" value="FORMATE DEHYDROGENASE GAMMA SUBUNIT"/>
    <property type="match status" value="1"/>
</dbReference>
<evidence type="ECO:0000256" key="12">
    <source>
        <dbReference type="ARBA" id="ARBA00023136"/>
    </source>
</evidence>
<keyword evidence="6" id="KW-0349">Heme</keyword>
<sequence>MPITPRKILGLLPGLLVAAFLFAAVPSAHAQLDQVVTPNSPSSKEEVELYQQLQGKVQGYVSIPDGKLATLVQPQGRDWREFRNYYGRIISGVVMGGMLLGLAVFYMFRGKIRIVAGRAGRTVTRFMPIDRFAHWLTATSFIVLGLTGLVLAFGRPLMIPLIGHEAFTALATYGKFAHNFLSFPFVLGILMMLVLWIKDNIPEKADLTWIKQGGGFLNNGMHPEAGRFNAGQKMIFWTIVLGGLAMAVSGYMLMFPFYLTGVNGMQISHIVHWLGTAVLMAVIFGHIYIGTIGMEGAFDAMGNGEVDLNWAREHHAGWLKTQGISTDTRDGPSKVPTHRDPQSPGLPAE</sequence>
<evidence type="ECO:0000256" key="13">
    <source>
        <dbReference type="SAM" id="MobiDB-lite"/>
    </source>
</evidence>
<comment type="similarity">
    <text evidence="3">Belongs to the formate dehydrogenase gamma subunit family.</text>
</comment>
<evidence type="ECO:0000256" key="7">
    <source>
        <dbReference type="ARBA" id="ARBA00022692"/>
    </source>
</evidence>
<dbReference type="Pfam" id="PF01292">
    <property type="entry name" value="Ni_hydr_CYTB"/>
    <property type="match status" value="1"/>
</dbReference>
<feature type="transmembrane region" description="Helical" evidence="14">
    <location>
        <begin position="235"/>
        <end position="258"/>
    </location>
</feature>
<evidence type="ECO:0000256" key="2">
    <source>
        <dbReference type="ARBA" id="ARBA00004651"/>
    </source>
</evidence>
<evidence type="ECO:0000256" key="3">
    <source>
        <dbReference type="ARBA" id="ARBA00010747"/>
    </source>
</evidence>
<evidence type="ECO:0000256" key="1">
    <source>
        <dbReference type="ARBA" id="ARBA00001971"/>
    </source>
</evidence>
<dbReference type="NCBIfam" id="TIGR01583">
    <property type="entry name" value="formate-DH-gamm"/>
    <property type="match status" value="1"/>
</dbReference>
<feature type="signal peptide" evidence="15">
    <location>
        <begin position="1"/>
        <end position="30"/>
    </location>
</feature>
<proteinExistence type="inferred from homology"/>
<dbReference type="PANTHER" id="PTHR30074">
    <property type="entry name" value="FORMATE DEHYDROGENASE, NITRATE-INDUCIBLE, CYTOCHROME B556 FDN SUBUNIT"/>
    <property type="match status" value="1"/>
</dbReference>
<dbReference type="Proteomes" id="UP000595197">
    <property type="component" value="Chromosome"/>
</dbReference>
<evidence type="ECO:0000256" key="8">
    <source>
        <dbReference type="ARBA" id="ARBA00022723"/>
    </source>
</evidence>
<evidence type="ECO:0000256" key="9">
    <source>
        <dbReference type="ARBA" id="ARBA00022982"/>
    </source>
</evidence>
<keyword evidence="18" id="KW-1185">Reference proteome</keyword>
<feature type="transmembrane region" description="Helical" evidence="14">
    <location>
        <begin position="270"/>
        <end position="289"/>
    </location>
</feature>
<evidence type="ECO:0000256" key="10">
    <source>
        <dbReference type="ARBA" id="ARBA00022989"/>
    </source>
</evidence>
<accession>A0ABX7BEP7</accession>
<evidence type="ECO:0000313" key="17">
    <source>
        <dbReference type="EMBL" id="QQP91531.1"/>
    </source>
</evidence>